<dbReference type="Proteomes" id="UP000198729">
    <property type="component" value="Unassembled WGS sequence"/>
</dbReference>
<evidence type="ECO:0000313" key="1">
    <source>
        <dbReference type="EMBL" id="SCZ86355.1"/>
    </source>
</evidence>
<evidence type="ECO:0000313" key="2">
    <source>
        <dbReference type="Proteomes" id="UP000198729"/>
    </source>
</evidence>
<reference evidence="1 2" key="1">
    <citation type="submission" date="2016-10" db="EMBL/GenBank/DDBJ databases">
        <authorList>
            <person name="de Groot N.N."/>
        </authorList>
    </citation>
    <scope>NUCLEOTIDE SEQUENCE [LARGE SCALE GENOMIC DNA]</scope>
    <source>
        <strain evidence="1">1</strain>
    </source>
</reference>
<name>A0A1G5SGM6_9PROT</name>
<dbReference type="EMBL" id="FMWO01000061">
    <property type="protein sequence ID" value="SCZ86355.1"/>
    <property type="molecule type" value="Genomic_DNA"/>
</dbReference>
<organism evidence="1 2">
    <name type="scientific">Nitrosomonas mobilis</name>
    <dbReference type="NCBI Taxonomy" id="51642"/>
    <lineage>
        <taxon>Bacteria</taxon>
        <taxon>Pseudomonadati</taxon>
        <taxon>Pseudomonadota</taxon>
        <taxon>Betaproteobacteria</taxon>
        <taxon>Nitrosomonadales</taxon>
        <taxon>Nitrosomonadaceae</taxon>
        <taxon>Nitrosomonas</taxon>
    </lineage>
</organism>
<keyword evidence="2" id="KW-1185">Reference proteome</keyword>
<protein>
    <submittedName>
        <fullName evidence="1">Uncharacterized protein</fullName>
    </submittedName>
</protein>
<sequence length="31" mass="3587">MKLWECPLGIHVDPGGQQTQMVLDQRFKVMT</sequence>
<dbReference type="AlphaFoldDB" id="A0A1G5SGM6"/>
<gene>
    <name evidence="1" type="ORF">NSMM_520025</name>
</gene>
<proteinExistence type="predicted"/>
<accession>A0A1G5SGM6</accession>